<dbReference type="Proteomes" id="UP000321230">
    <property type="component" value="Unassembled WGS sequence"/>
</dbReference>
<feature type="domain" description="XdhC Rossmann" evidence="2">
    <location>
        <begin position="175"/>
        <end position="316"/>
    </location>
</feature>
<evidence type="ECO:0000259" key="1">
    <source>
        <dbReference type="Pfam" id="PF02625"/>
    </source>
</evidence>
<accession>A0A511AZ45</accession>
<dbReference type="AlphaFoldDB" id="A0A511AZ45"/>
<dbReference type="Gene3D" id="3.40.50.720">
    <property type="entry name" value="NAD(P)-binding Rossmann-like Domain"/>
    <property type="match status" value="1"/>
</dbReference>
<dbReference type="PANTHER" id="PTHR30388:SF4">
    <property type="entry name" value="MOLYBDENUM COFACTOR INSERTION CHAPERONE PAOD"/>
    <property type="match status" value="1"/>
</dbReference>
<evidence type="ECO:0000259" key="2">
    <source>
        <dbReference type="Pfam" id="PF13478"/>
    </source>
</evidence>
<dbReference type="EMBL" id="BJUZ01000001">
    <property type="protein sequence ID" value="GEK92431.1"/>
    <property type="molecule type" value="Genomic_DNA"/>
</dbReference>
<sequence>MTTEDTISPLPEWPEYGLVEDLLPTLTRWTTEGRRAALATLVGITGSSPRPMGSEMVIADNGEVAGYVSGGCVEAAVMHEALASLADGLPRTLDYGAGSPVLDIQLTCGGRITIFVRAITDLSVYVSRLSEARKDRRALTVLTNLKTGEMRFSDAEHTAAASGEFAKLHEPPTRLILAGGDPVTLAILKLARSMDMETILLRPLGPEQGPPGLSAASYDRRNLDRAFEKLLPDRWTAVYTLTHDAFTDLRIAEYALKSAAFCVGILGSRRKIASRVDALRKAGIPDATLKRLHLPAGIEIGARSPVEIAVSILAQITASRNATLPQVTR</sequence>
<dbReference type="OrthoDB" id="9815497at2"/>
<keyword evidence="4" id="KW-1185">Reference proteome</keyword>
<dbReference type="Pfam" id="PF13478">
    <property type="entry name" value="XdhC_C"/>
    <property type="match status" value="1"/>
</dbReference>
<dbReference type="Pfam" id="PF02625">
    <property type="entry name" value="XdhC_CoxI"/>
    <property type="match status" value="1"/>
</dbReference>
<organism evidence="3 4">
    <name type="scientific">Gluconobacter wancherniae NBRC 103581</name>
    <dbReference type="NCBI Taxonomy" id="656744"/>
    <lineage>
        <taxon>Bacteria</taxon>
        <taxon>Pseudomonadati</taxon>
        <taxon>Pseudomonadota</taxon>
        <taxon>Alphaproteobacteria</taxon>
        <taxon>Acetobacterales</taxon>
        <taxon>Acetobacteraceae</taxon>
        <taxon>Gluconobacter</taxon>
    </lineage>
</organism>
<evidence type="ECO:0000313" key="3">
    <source>
        <dbReference type="EMBL" id="GEK92431.1"/>
    </source>
</evidence>
<feature type="domain" description="XdhC- CoxI" evidence="1">
    <location>
        <begin position="29"/>
        <end position="96"/>
    </location>
</feature>
<comment type="caution">
    <text evidence="3">The sequence shown here is derived from an EMBL/GenBank/DDBJ whole genome shotgun (WGS) entry which is preliminary data.</text>
</comment>
<dbReference type="InterPro" id="IPR052698">
    <property type="entry name" value="MoCofactor_Util/Proc"/>
</dbReference>
<dbReference type="RefSeq" id="WP_146793152.1">
    <property type="nucleotide sequence ID" value="NZ_BARC01000005.1"/>
</dbReference>
<dbReference type="PANTHER" id="PTHR30388">
    <property type="entry name" value="ALDEHYDE OXIDOREDUCTASE MOLYBDENUM COFACTOR ASSEMBLY PROTEIN"/>
    <property type="match status" value="1"/>
</dbReference>
<protein>
    <submittedName>
        <fullName evidence="3">Xanthine dehydrogenase</fullName>
    </submittedName>
</protein>
<dbReference type="InterPro" id="IPR003777">
    <property type="entry name" value="XdhC_CoxI"/>
</dbReference>
<name>A0A511AZ45_9PROT</name>
<gene>
    <name evidence="3" type="ORF">GWA01_02010</name>
</gene>
<reference evidence="3 4" key="1">
    <citation type="submission" date="2019-07" db="EMBL/GenBank/DDBJ databases">
        <title>Whole genome shotgun sequence of Gluconobacter wancherniae NBRC 103581.</title>
        <authorList>
            <person name="Hosoyama A."/>
            <person name="Uohara A."/>
            <person name="Ohji S."/>
            <person name="Ichikawa N."/>
        </authorList>
    </citation>
    <scope>NUCLEOTIDE SEQUENCE [LARGE SCALE GENOMIC DNA]</scope>
    <source>
        <strain evidence="3 4">NBRC 103581</strain>
    </source>
</reference>
<proteinExistence type="predicted"/>
<dbReference type="InterPro" id="IPR027051">
    <property type="entry name" value="XdhC_Rossmann_dom"/>
</dbReference>
<evidence type="ECO:0000313" key="4">
    <source>
        <dbReference type="Proteomes" id="UP000321230"/>
    </source>
</evidence>